<dbReference type="Pfam" id="PF14312">
    <property type="entry name" value="FG-GAP_2"/>
    <property type="match status" value="7"/>
</dbReference>
<dbReference type="SUPFAM" id="SSF69318">
    <property type="entry name" value="Integrin alpha N-terminal domain"/>
    <property type="match status" value="2"/>
</dbReference>
<dbReference type="InterPro" id="IPR013517">
    <property type="entry name" value="FG-GAP"/>
</dbReference>
<dbReference type="InterPro" id="IPR028994">
    <property type="entry name" value="Integrin_alpha_N"/>
</dbReference>
<evidence type="ECO:0000313" key="4">
    <source>
        <dbReference type="EMBL" id="MDC8013419.1"/>
    </source>
</evidence>
<evidence type="ECO:0008006" key="6">
    <source>
        <dbReference type="Google" id="ProtNLM"/>
    </source>
</evidence>
<name>A0A9X3YJ99_9GAMM</name>
<dbReference type="SMART" id="SM00191">
    <property type="entry name" value="Int_alpha"/>
    <property type="match status" value="5"/>
</dbReference>
<keyword evidence="3" id="KW-0325">Glycoprotein</keyword>
<dbReference type="PANTHER" id="PTHR36220:SF1">
    <property type="entry name" value="GAMMA TUBULIN COMPLEX COMPONENT C-TERMINAL DOMAIN-CONTAINING PROTEIN"/>
    <property type="match status" value="1"/>
</dbReference>
<gene>
    <name evidence="4" type="ORF">OD750_012815</name>
</gene>
<evidence type="ECO:0000256" key="3">
    <source>
        <dbReference type="ARBA" id="ARBA00023180"/>
    </source>
</evidence>
<evidence type="ECO:0000313" key="5">
    <source>
        <dbReference type="Proteomes" id="UP001139971"/>
    </source>
</evidence>
<proteinExistence type="predicted"/>
<protein>
    <recommendedName>
        <fullName evidence="6">FG-GAP repeat protein</fullName>
    </recommendedName>
</protein>
<dbReference type="AlphaFoldDB" id="A0A9X3YJ99"/>
<evidence type="ECO:0000256" key="2">
    <source>
        <dbReference type="ARBA" id="ARBA00022737"/>
    </source>
</evidence>
<dbReference type="RefSeq" id="WP_263545626.1">
    <property type="nucleotide sequence ID" value="NZ_JAOVZO020000017.1"/>
</dbReference>
<dbReference type="PANTHER" id="PTHR36220">
    <property type="entry name" value="UNNAMED PRODUCT"/>
    <property type="match status" value="1"/>
</dbReference>
<dbReference type="InterPro" id="IPR013519">
    <property type="entry name" value="Int_alpha_beta-p"/>
</dbReference>
<dbReference type="Proteomes" id="UP001139971">
    <property type="component" value="Unassembled WGS sequence"/>
</dbReference>
<keyword evidence="2" id="KW-0677">Repeat</keyword>
<keyword evidence="1" id="KW-0732">Signal</keyword>
<comment type="caution">
    <text evidence="4">The sequence shown here is derived from an EMBL/GenBank/DDBJ whole genome shotgun (WGS) entry which is preliminary data.</text>
</comment>
<sequence length="406" mass="41020">MSTLGVDEWWEQKVGADDGAAGDVFGFSAAIDGDVALIGAAQGTAAPTGTSNGGPGAAYVYTRTARLWSFAQKLVPSDGTDDDQFGYAVALDGDTALVAAAFGDVGKNVNQGAVYVFTRGPGGWTQVQKLVADDGAAGDQFGWSIAVDGDLAIVGSRGSDIGANGSQGAAYVFARAGGTWTQAAKLVDSAGAANDQFGYSVALHGTTALVTIPNGDATQGAAVFFDGAGGTWTQGQRIAADDGVAGENYGYSVAFDGTTALVSSPFATVGNPFQGAVYAYEKTGGTWTQTQKLVADDGQFFDVFGIALAVDGDDAIVTAPFFDASNGTAYRFVRSGGTWTQADKIVPADAVSGQGSAFGYAVALSGGSFVVGQALANNGNAYQGAAYFYEPAPTDAIFANGFEAAQ</sequence>
<organism evidence="4 5">
    <name type="scientific">Tahibacter soli</name>
    <dbReference type="NCBI Taxonomy" id="2983605"/>
    <lineage>
        <taxon>Bacteria</taxon>
        <taxon>Pseudomonadati</taxon>
        <taxon>Pseudomonadota</taxon>
        <taxon>Gammaproteobacteria</taxon>
        <taxon>Lysobacterales</taxon>
        <taxon>Rhodanobacteraceae</taxon>
        <taxon>Tahibacter</taxon>
    </lineage>
</organism>
<keyword evidence="5" id="KW-1185">Reference proteome</keyword>
<accession>A0A9X3YJ99</accession>
<reference evidence="4" key="1">
    <citation type="submission" date="2023-02" db="EMBL/GenBank/DDBJ databases">
        <title>Tahibacter soli sp. nov. isolated from soil.</title>
        <authorList>
            <person name="Baek J.H."/>
            <person name="Lee J.K."/>
            <person name="Choi D.G."/>
            <person name="Jeon C.O."/>
        </authorList>
    </citation>
    <scope>NUCLEOTIDE SEQUENCE</scope>
    <source>
        <strain evidence="4">BL</strain>
    </source>
</reference>
<dbReference type="PROSITE" id="PS51470">
    <property type="entry name" value="FG_GAP"/>
    <property type="match status" value="1"/>
</dbReference>
<dbReference type="Gene3D" id="2.130.10.130">
    <property type="entry name" value="Integrin alpha, N-terminal"/>
    <property type="match status" value="2"/>
</dbReference>
<dbReference type="EMBL" id="JAOVZO020000017">
    <property type="protein sequence ID" value="MDC8013419.1"/>
    <property type="molecule type" value="Genomic_DNA"/>
</dbReference>
<evidence type="ECO:0000256" key="1">
    <source>
        <dbReference type="ARBA" id="ARBA00022729"/>
    </source>
</evidence>